<name>A0A484I8Z6_9ARCH</name>
<dbReference type="EMBL" id="LR216287">
    <property type="protein sequence ID" value="VFJ13292.1"/>
    <property type="molecule type" value="Genomic_DNA"/>
</dbReference>
<evidence type="ECO:0000313" key="2">
    <source>
        <dbReference type="Proteomes" id="UP000294299"/>
    </source>
</evidence>
<dbReference type="AlphaFoldDB" id="A0A484I8Z6"/>
<sequence>MISKENKLFEEVDKPEDSKIVSEDKNSGIINRESSWSGKITGIGVFPGGIIRGRGNSTIYRNGVSISNWQGIFTTEKGQEITFVGKDTSKGGKNYIIRTYFTDDKDLKELDGLVCLLDGGYDSQSNSYICSGYKLM</sequence>
<keyword evidence="2" id="KW-1185">Reference proteome</keyword>
<dbReference type="KEGG" id="nfn:NFRAN_0970"/>
<dbReference type="OrthoDB" id="7893at2157"/>
<gene>
    <name evidence="1" type="ORF">NFRAN_0970</name>
</gene>
<evidence type="ECO:0000313" key="1">
    <source>
        <dbReference type="EMBL" id="VFJ13292.1"/>
    </source>
</evidence>
<dbReference type="Proteomes" id="UP000294299">
    <property type="component" value="Chromosome NFRAN"/>
</dbReference>
<dbReference type="RefSeq" id="WP_134483208.1">
    <property type="nucleotide sequence ID" value="NZ_LR216287.1"/>
</dbReference>
<accession>A0A484I8Z6</accession>
<organism evidence="1 2">
    <name type="scientific">Candidatus Nitrosocosmicus franklandianus</name>
    <dbReference type="NCBI Taxonomy" id="1798806"/>
    <lineage>
        <taxon>Archaea</taxon>
        <taxon>Nitrososphaerota</taxon>
        <taxon>Nitrososphaeria</taxon>
        <taxon>Nitrososphaerales</taxon>
        <taxon>Nitrososphaeraceae</taxon>
        <taxon>Candidatus Nitrosocosmicus</taxon>
    </lineage>
</organism>
<protein>
    <submittedName>
        <fullName evidence="1">Uncharacterized protein</fullName>
    </submittedName>
</protein>
<reference evidence="1 2" key="1">
    <citation type="submission" date="2019-02" db="EMBL/GenBank/DDBJ databases">
        <authorList>
            <person name="Lehtovirta-Morley E L."/>
        </authorList>
    </citation>
    <scope>NUCLEOTIDE SEQUENCE [LARGE SCALE GENOMIC DNA]</scope>
    <source>
        <strain evidence="1">NFRAN1</strain>
    </source>
</reference>
<dbReference type="GeneID" id="39420427"/>
<proteinExistence type="predicted"/>